<keyword evidence="5" id="KW-0732">Signal</keyword>
<dbReference type="AlphaFoldDB" id="A0A0D6P6R2"/>
<dbReference type="InterPro" id="IPR036909">
    <property type="entry name" value="Cyt_c-like_dom_sf"/>
</dbReference>
<evidence type="ECO:0000313" key="8">
    <source>
        <dbReference type="Proteomes" id="UP000032680"/>
    </source>
</evidence>
<evidence type="ECO:0000256" key="5">
    <source>
        <dbReference type="SAM" id="SignalP"/>
    </source>
</evidence>
<name>A0A0D6P6R2_9PROT</name>
<keyword evidence="1 4" id="KW-0349">Heme</keyword>
<dbReference type="OrthoDB" id="9797504at2"/>
<keyword evidence="2 4" id="KW-0479">Metal-binding</keyword>
<keyword evidence="3 4" id="KW-0408">Iron</keyword>
<proteinExistence type="predicted"/>
<feature type="signal peptide" evidence="5">
    <location>
        <begin position="1"/>
        <end position="20"/>
    </location>
</feature>
<feature type="domain" description="Cytochrome c" evidence="6">
    <location>
        <begin position="33"/>
        <end position="114"/>
    </location>
</feature>
<dbReference type="Gene3D" id="1.10.760.10">
    <property type="entry name" value="Cytochrome c-like domain"/>
    <property type="match status" value="1"/>
</dbReference>
<dbReference type="GO" id="GO:0046872">
    <property type="term" value="F:metal ion binding"/>
    <property type="evidence" value="ECO:0007669"/>
    <property type="project" value="UniProtKB-KW"/>
</dbReference>
<sequence>MRRLCFPAALLLPAAILLGAAEVVRNPYEGNVAAAAAGHKLFNETCAHCHGPDAVTGLPERNLRHLRLRYGDDMAQVFHTTVENGRPDKGMPTWGGALPETTIWKIYTWLETVQASDD</sequence>
<dbReference type="InterPro" id="IPR009056">
    <property type="entry name" value="Cyt_c-like_dom"/>
</dbReference>
<gene>
    <name evidence="7" type="ORF">Asru_0220_07</name>
</gene>
<dbReference type="EMBL" id="BANB01000220">
    <property type="protein sequence ID" value="GAN77031.1"/>
    <property type="molecule type" value="Genomic_DNA"/>
</dbReference>
<comment type="caution">
    <text evidence="7">The sequence shown here is derived from an EMBL/GenBank/DDBJ whole genome shotgun (WGS) entry which is preliminary data.</text>
</comment>
<evidence type="ECO:0000256" key="1">
    <source>
        <dbReference type="ARBA" id="ARBA00022617"/>
    </source>
</evidence>
<dbReference type="GO" id="GO:0009055">
    <property type="term" value="F:electron transfer activity"/>
    <property type="evidence" value="ECO:0007669"/>
    <property type="project" value="InterPro"/>
</dbReference>
<dbReference type="GO" id="GO:0020037">
    <property type="term" value="F:heme binding"/>
    <property type="evidence" value="ECO:0007669"/>
    <property type="project" value="InterPro"/>
</dbReference>
<dbReference type="SUPFAM" id="SSF46626">
    <property type="entry name" value="Cytochrome c"/>
    <property type="match status" value="1"/>
</dbReference>
<evidence type="ECO:0000256" key="2">
    <source>
        <dbReference type="ARBA" id="ARBA00022723"/>
    </source>
</evidence>
<keyword evidence="8" id="KW-1185">Reference proteome</keyword>
<evidence type="ECO:0000256" key="4">
    <source>
        <dbReference type="PROSITE-ProRule" id="PRU00433"/>
    </source>
</evidence>
<dbReference type="Proteomes" id="UP000032680">
    <property type="component" value="Unassembled WGS sequence"/>
</dbReference>
<feature type="chain" id="PRO_5002309519" evidence="5">
    <location>
        <begin position="21"/>
        <end position="118"/>
    </location>
</feature>
<dbReference type="RefSeq" id="WP_048860990.1">
    <property type="nucleotide sequence ID" value="NZ_BANB01000220.1"/>
</dbReference>
<evidence type="ECO:0000313" key="7">
    <source>
        <dbReference type="EMBL" id="GAN77031.1"/>
    </source>
</evidence>
<accession>A0A0D6P6R2</accession>
<protein>
    <submittedName>
        <fullName evidence="7">Cytochrome c</fullName>
    </submittedName>
</protein>
<evidence type="ECO:0000259" key="6">
    <source>
        <dbReference type="PROSITE" id="PS51007"/>
    </source>
</evidence>
<organism evidence="7 8">
    <name type="scientific">Acidisphaera rubrifaciens HS-AP3</name>
    <dbReference type="NCBI Taxonomy" id="1231350"/>
    <lineage>
        <taxon>Bacteria</taxon>
        <taxon>Pseudomonadati</taxon>
        <taxon>Pseudomonadota</taxon>
        <taxon>Alphaproteobacteria</taxon>
        <taxon>Acetobacterales</taxon>
        <taxon>Acetobacteraceae</taxon>
        <taxon>Acidisphaera</taxon>
    </lineage>
</organism>
<dbReference type="Pfam" id="PF13442">
    <property type="entry name" value="Cytochrome_CBB3"/>
    <property type="match status" value="1"/>
</dbReference>
<dbReference type="PROSITE" id="PS51007">
    <property type="entry name" value="CYTC"/>
    <property type="match status" value="1"/>
</dbReference>
<reference evidence="7 8" key="1">
    <citation type="submission" date="2012-11" db="EMBL/GenBank/DDBJ databases">
        <title>Whole genome sequence of Acidisphaera rubrifaciens HS-AP3.</title>
        <authorList>
            <person name="Azuma Y."/>
            <person name="Higashiura N."/>
            <person name="Hirakawa H."/>
            <person name="Matsushita K."/>
        </authorList>
    </citation>
    <scope>NUCLEOTIDE SEQUENCE [LARGE SCALE GENOMIC DNA]</scope>
    <source>
        <strain evidence="7 8">HS-AP3</strain>
    </source>
</reference>
<evidence type="ECO:0000256" key="3">
    <source>
        <dbReference type="ARBA" id="ARBA00023004"/>
    </source>
</evidence>